<organism evidence="2 3">
    <name type="scientific">Carpediemonas membranifera</name>
    <dbReference type="NCBI Taxonomy" id="201153"/>
    <lineage>
        <taxon>Eukaryota</taxon>
        <taxon>Metamonada</taxon>
        <taxon>Carpediemonas-like organisms</taxon>
        <taxon>Carpediemonas</taxon>
    </lineage>
</organism>
<dbReference type="AlphaFoldDB" id="A0A8J6B051"/>
<evidence type="ECO:0000256" key="1">
    <source>
        <dbReference type="SAM" id="Phobius"/>
    </source>
</evidence>
<gene>
    <name evidence="2" type="ORF">J8273_6159</name>
</gene>
<keyword evidence="1" id="KW-0472">Membrane</keyword>
<proteinExistence type="predicted"/>
<reference evidence="2" key="1">
    <citation type="submission" date="2021-05" db="EMBL/GenBank/DDBJ databases">
        <title>A free-living protist that lacks canonical eukaryotic 1 DNA replication and segregation systems.</title>
        <authorList>
            <person name="Salas-Leiva D.E."/>
            <person name="Tromer E.C."/>
            <person name="Curtis B.A."/>
            <person name="Jerlstrom-Hultqvist J."/>
            <person name="Kolisko M."/>
            <person name="Yi Z."/>
            <person name="Salas-Leiva J.S."/>
            <person name="Gallot-Lavallee L."/>
            <person name="Kops G.J.P.L."/>
            <person name="Archibald J.M."/>
            <person name="Simpson A.G.B."/>
            <person name="Roger A.J."/>
        </authorList>
    </citation>
    <scope>NUCLEOTIDE SEQUENCE</scope>
    <source>
        <strain evidence="2">BICM</strain>
    </source>
</reference>
<name>A0A8J6B051_9EUKA</name>
<evidence type="ECO:0000313" key="2">
    <source>
        <dbReference type="EMBL" id="KAG9391399.1"/>
    </source>
</evidence>
<feature type="transmembrane region" description="Helical" evidence="1">
    <location>
        <begin position="66"/>
        <end position="85"/>
    </location>
</feature>
<sequence length="128" mass="14466">MPVLEAYLMYAENAAAELEAGMIGGPGQLFVNDTLPLDVLGGAFQIQGIMRTRFTEQVTNTQTNTLSFLVAFAVLLGLFYYIYLFRAIRRLSKVRTQFSLIFHSLRRKEIPAGLLAKFLLLFPEEDLE</sequence>
<protein>
    <submittedName>
        <fullName evidence="2">Uncharacterized protein</fullName>
    </submittedName>
</protein>
<dbReference type="Proteomes" id="UP000717585">
    <property type="component" value="Unassembled WGS sequence"/>
</dbReference>
<dbReference type="EMBL" id="JAHDYR010000053">
    <property type="protein sequence ID" value="KAG9391399.1"/>
    <property type="molecule type" value="Genomic_DNA"/>
</dbReference>
<keyword evidence="3" id="KW-1185">Reference proteome</keyword>
<comment type="caution">
    <text evidence="2">The sequence shown here is derived from an EMBL/GenBank/DDBJ whole genome shotgun (WGS) entry which is preliminary data.</text>
</comment>
<keyword evidence="1" id="KW-1133">Transmembrane helix</keyword>
<evidence type="ECO:0000313" key="3">
    <source>
        <dbReference type="Proteomes" id="UP000717585"/>
    </source>
</evidence>
<accession>A0A8J6B051</accession>
<keyword evidence="1" id="KW-0812">Transmembrane</keyword>